<dbReference type="HOGENOM" id="CLU_081304_1_2_6"/>
<dbReference type="EMBL" id="CP003380">
    <property type="protein sequence ID" value="AFJ02929.1"/>
    <property type="molecule type" value="Genomic_DNA"/>
</dbReference>
<evidence type="ECO:0000313" key="4">
    <source>
        <dbReference type="Proteomes" id="UP000009145"/>
    </source>
</evidence>
<gene>
    <name evidence="3" type="ordered locus">Q7C_1788</name>
</gene>
<evidence type="ECO:0000256" key="2">
    <source>
        <dbReference type="SAM" id="Phobius"/>
    </source>
</evidence>
<dbReference type="AlphaFoldDB" id="I1YJ36"/>
<dbReference type="InterPro" id="IPR052534">
    <property type="entry name" value="Extracell_DNA_Util/SecSys_Comp"/>
</dbReference>
<evidence type="ECO:0000256" key="1">
    <source>
        <dbReference type="SAM" id="Coils"/>
    </source>
</evidence>
<keyword evidence="4" id="KW-1185">Reference proteome</keyword>
<keyword evidence="2" id="KW-1133">Transmembrane helix</keyword>
<keyword evidence="1" id="KW-0175">Coiled coil</keyword>
<proteinExistence type="predicted"/>
<dbReference type="OrthoDB" id="5296173at2"/>
<name>I1YJ36_METFJ</name>
<accession>I1YJ36</accession>
<reference evidence="3 4" key="1">
    <citation type="journal article" date="2012" name="J. Bacteriol.">
        <title>Complete genome sequences of Methylophaga sp. strain JAM1 and Methylophaga sp. strain JAM7.</title>
        <authorList>
            <person name="Villeneuve C."/>
            <person name="Martineau C."/>
            <person name="Mauffrey F."/>
            <person name="Villemur R."/>
        </authorList>
    </citation>
    <scope>NUCLEOTIDE SEQUENCE [LARGE SCALE GENOMIC DNA]</scope>
    <source>
        <strain evidence="3 4">JAM7</strain>
    </source>
</reference>
<protein>
    <submittedName>
        <fullName evidence="3">Type IV pilus biogenesis protein PilN</fullName>
    </submittedName>
</protein>
<dbReference type="PATRIC" id="fig|754477.3.peg.1759"/>
<dbReference type="PANTHER" id="PTHR40278">
    <property type="entry name" value="DNA UTILIZATION PROTEIN HOFN"/>
    <property type="match status" value="1"/>
</dbReference>
<feature type="coiled-coil region" evidence="1">
    <location>
        <begin position="47"/>
        <end position="91"/>
    </location>
</feature>
<organism evidence="3 4">
    <name type="scientific">Methylophaga frappieri (strain ATCC BAA-2434 / DSM 25690 / JAM7)</name>
    <dbReference type="NCBI Taxonomy" id="754477"/>
    <lineage>
        <taxon>Bacteria</taxon>
        <taxon>Pseudomonadati</taxon>
        <taxon>Pseudomonadota</taxon>
        <taxon>Gammaproteobacteria</taxon>
        <taxon>Thiotrichales</taxon>
        <taxon>Piscirickettsiaceae</taxon>
        <taxon>Methylophaga</taxon>
    </lineage>
</organism>
<sequence>MAHINLLPWREERRQERQQQFYIALFITVLFALGVMYFVTNFANGLLDEQKQRNAFLQQEITKVDKIIKDIQDLEKKRARLIARMEVIQELQQSRPKVVKVLDALVRDLPEGTHLETISRTGDTLTLQGVAQTNARVSVLMRQLDEDAEFKESKLRVVQRTSTRDDAIRKFTLDVDESKPGQDEGAE</sequence>
<evidence type="ECO:0000313" key="3">
    <source>
        <dbReference type="EMBL" id="AFJ02929.1"/>
    </source>
</evidence>
<dbReference type="Pfam" id="PF05137">
    <property type="entry name" value="PilN"/>
    <property type="match status" value="1"/>
</dbReference>
<dbReference type="GO" id="GO:0043107">
    <property type="term" value="P:type IV pilus-dependent motility"/>
    <property type="evidence" value="ECO:0007669"/>
    <property type="project" value="TreeGrafter"/>
</dbReference>
<dbReference type="GO" id="GO:0043683">
    <property type="term" value="P:type IV pilus assembly"/>
    <property type="evidence" value="ECO:0007669"/>
    <property type="project" value="TreeGrafter"/>
</dbReference>
<dbReference type="PANTHER" id="PTHR40278:SF2">
    <property type="entry name" value="TYPE IV PILUS INNER MEMBRANE COMPONENT PILN"/>
    <property type="match status" value="1"/>
</dbReference>
<dbReference type="RefSeq" id="WP_014704349.1">
    <property type="nucleotide sequence ID" value="NC_017856.1"/>
</dbReference>
<keyword evidence="2" id="KW-0472">Membrane</keyword>
<keyword evidence="2" id="KW-0812">Transmembrane</keyword>
<feature type="transmembrane region" description="Helical" evidence="2">
    <location>
        <begin position="21"/>
        <end position="39"/>
    </location>
</feature>
<dbReference type="InterPro" id="IPR007813">
    <property type="entry name" value="PilN"/>
</dbReference>
<dbReference type="KEGG" id="mec:Q7C_1788"/>
<dbReference type="STRING" id="754477.Q7C_1788"/>
<dbReference type="Proteomes" id="UP000009145">
    <property type="component" value="Chromosome"/>
</dbReference>
<dbReference type="eggNOG" id="COG3166">
    <property type="taxonomic scope" value="Bacteria"/>
</dbReference>